<sequence length="478" mass="51128">MNIVLRIAREEWRLWARSRVVLVASLIVAVLLAVTSVLTVMRVGEEGAKRIAQQQSAEATFFAQPDRHPHRMVHYGHYAFRAPPPLAAFDTGVDAVTGQSIFLEGHRQNTAMFADTRSAADLGGFATLNPANLYQLLLPLLLIIIGHGIVLREHESGTLAVMLAQGQSGLAIAGGKALALAGVAGLFLLPVAALAIYSVAAGEAPLAAAMLVASYALYLAVWAALVLAVSLLVRQRSAALGVLVFAWLLVALIVPRLAINAGSAAVDAPGKIESDLVMLAQQRALGDGHNAADPAFDSLQKQVLEQYNAASIEELPMNWRGVVAGHSEARLTELMNRFATDRMRQEAAQSRIVTLFGLASPTLAVGAASRTLAGTDLATHHRFLRETEALRFDFVQGLNHLHATALSYADDAQRSADPAAEARTRVNAEAWQLLDTFRFMPDPATARLARASLPLALMLGWLVALTFIIAAGAHRLKP</sequence>
<feature type="transmembrane region" description="Helical" evidence="1">
    <location>
        <begin position="206"/>
        <end position="233"/>
    </location>
</feature>
<name>A0A192D4M2_9SPHN</name>
<dbReference type="GO" id="GO:0005886">
    <property type="term" value="C:plasma membrane"/>
    <property type="evidence" value="ECO:0007669"/>
    <property type="project" value="UniProtKB-SubCell"/>
</dbReference>
<keyword evidence="1" id="KW-1133">Transmembrane helix</keyword>
<dbReference type="KEGG" id="pns:A9D12_06975"/>
<evidence type="ECO:0000313" key="2">
    <source>
        <dbReference type="EMBL" id="ANK12729.1"/>
    </source>
</evidence>
<dbReference type="STRING" id="1112.A9D12_06975"/>
<dbReference type="PANTHER" id="PTHR43471">
    <property type="entry name" value="ABC TRANSPORTER PERMEASE"/>
    <property type="match status" value="1"/>
</dbReference>
<feature type="transmembrane region" description="Helical" evidence="1">
    <location>
        <begin position="133"/>
        <end position="151"/>
    </location>
</feature>
<protein>
    <submittedName>
        <fullName evidence="2">Delta 1-pyrroline-5-carboxylate reductase</fullName>
    </submittedName>
</protein>
<dbReference type="OrthoDB" id="184009at2"/>
<dbReference type="Proteomes" id="UP000078263">
    <property type="component" value="Chromosome"/>
</dbReference>
<dbReference type="Pfam" id="PF12679">
    <property type="entry name" value="ABC2_membrane_2"/>
    <property type="match status" value="1"/>
</dbReference>
<accession>A0A192D4M2</accession>
<keyword evidence="1" id="KW-0812">Transmembrane</keyword>
<reference evidence="2 3" key="1">
    <citation type="submission" date="2016-05" db="EMBL/GenBank/DDBJ databases">
        <title>Compelete Genome Sequence of Bacteriochlorophyll-Synthesizing Bacterium Porphyrobacter neustonensis DSM 9434.</title>
        <authorList>
            <person name="Shi X.-L."/>
            <person name="Wu Y.-H."/>
            <person name="Cheng H."/>
            <person name="Xu L."/>
            <person name="Zhang X.-Q."/>
            <person name="Wang C.-S."/>
            <person name="Xu X.-W."/>
        </authorList>
    </citation>
    <scope>NUCLEOTIDE SEQUENCE [LARGE SCALE GENOMIC DNA]</scope>
    <source>
        <strain evidence="2 3">DSM 9434</strain>
    </source>
</reference>
<dbReference type="Pfam" id="PF12040">
    <property type="entry name" value="DUF3526"/>
    <property type="match status" value="1"/>
</dbReference>
<dbReference type="PANTHER" id="PTHR43471:SF1">
    <property type="entry name" value="ABC TRANSPORTER PERMEASE PROTEIN NOSY-RELATED"/>
    <property type="match status" value="1"/>
</dbReference>
<feature type="transmembrane region" description="Helical" evidence="1">
    <location>
        <begin position="20"/>
        <end position="41"/>
    </location>
</feature>
<feature type="transmembrane region" description="Helical" evidence="1">
    <location>
        <begin position="453"/>
        <end position="473"/>
    </location>
</feature>
<evidence type="ECO:0000256" key="1">
    <source>
        <dbReference type="SAM" id="Phobius"/>
    </source>
</evidence>
<proteinExistence type="predicted"/>
<keyword evidence="3" id="KW-1185">Reference proteome</keyword>
<dbReference type="AlphaFoldDB" id="A0A192D4M2"/>
<dbReference type="GO" id="GO:0140359">
    <property type="term" value="F:ABC-type transporter activity"/>
    <property type="evidence" value="ECO:0007669"/>
    <property type="project" value="InterPro"/>
</dbReference>
<gene>
    <name evidence="2" type="ORF">A9D12_06975</name>
</gene>
<dbReference type="InterPro" id="IPR021913">
    <property type="entry name" value="DUF3526"/>
</dbReference>
<keyword evidence="1" id="KW-0472">Membrane</keyword>
<feature type="transmembrane region" description="Helical" evidence="1">
    <location>
        <begin position="240"/>
        <end position="259"/>
    </location>
</feature>
<dbReference type="RefSeq" id="WP_068350639.1">
    <property type="nucleotide sequence ID" value="NZ_CP016033.1"/>
</dbReference>
<feature type="transmembrane region" description="Helical" evidence="1">
    <location>
        <begin position="177"/>
        <end position="200"/>
    </location>
</feature>
<organism evidence="2 3">
    <name type="scientific">Erythrobacter neustonensis</name>
    <dbReference type="NCBI Taxonomy" id="1112"/>
    <lineage>
        <taxon>Bacteria</taxon>
        <taxon>Pseudomonadati</taxon>
        <taxon>Pseudomonadota</taxon>
        <taxon>Alphaproteobacteria</taxon>
        <taxon>Sphingomonadales</taxon>
        <taxon>Erythrobacteraceae</taxon>
        <taxon>Erythrobacter/Porphyrobacter group</taxon>
        <taxon>Erythrobacter</taxon>
    </lineage>
</organism>
<dbReference type="EMBL" id="CP016033">
    <property type="protein sequence ID" value="ANK12729.1"/>
    <property type="molecule type" value="Genomic_DNA"/>
</dbReference>
<evidence type="ECO:0000313" key="3">
    <source>
        <dbReference type="Proteomes" id="UP000078263"/>
    </source>
</evidence>